<accession>A0A430AX44</accession>
<feature type="transmembrane region" description="Helical" evidence="1">
    <location>
        <begin position="6"/>
        <end position="29"/>
    </location>
</feature>
<dbReference type="EMBL" id="NGKA01000007">
    <property type="protein sequence ID" value="RSU12615.1"/>
    <property type="molecule type" value="Genomic_DNA"/>
</dbReference>
<dbReference type="Pfam" id="PF06612">
    <property type="entry name" value="DUF1146"/>
    <property type="match status" value="1"/>
</dbReference>
<evidence type="ECO:0000256" key="1">
    <source>
        <dbReference type="SAM" id="Phobius"/>
    </source>
</evidence>
<keyword evidence="1" id="KW-0472">Membrane</keyword>
<comment type="caution">
    <text evidence="2">The sequence shown here is derived from an EMBL/GenBank/DDBJ whole genome shotgun (WGS) entry which is preliminary data.</text>
</comment>
<dbReference type="OrthoDB" id="1651016at2"/>
<keyword evidence="1" id="KW-0812">Transmembrane</keyword>
<evidence type="ECO:0000313" key="3">
    <source>
        <dbReference type="Proteomes" id="UP000287605"/>
    </source>
</evidence>
<protein>
    <recommendedName>
        <fullName evidence="4">DUF1146 domain-containing protein</fullName>
    </recommendedName>
</protein>
<reference evidence="2 3" key="1">
    <citation type="submission" date="2017-05" db="EMBL/GenBank/DDBJ databases">
        <title>Vagococcus spp. assemblies.</title>
        <authorList>
            <person name="Gulvik C.A."/>
        </authorList>
    </citation>
    <scope>NUCLEOTIDE SEQUENCE [LARGE SCALE GENOMIC DNA]</scope>
    <source>
        <strain evidence="2 3">CCUG 51432</strain>
    </source>
</reference>
<name>A0A430AX44_9ENTE</name>
<feature type="transmembrane region" description="Helical" evidence="1">
    <location>
        <begin position="49"/>
        <end position="72"/>
    </location>
</feature>
<dbReference type="AlphaFoldDB" id="A0A430AX44"/>
<gene>
    <name evidence="2" type="ORF">CBF29_05660</name>
</gene>
<keyword evidence="3" id="KW-1185">Reference proteome</keyword>
<evidence type="ECO:0008006" key="4">
    <source>
        <dbReference type="Google" id="ProtNLM"/>
    </source>
</evidence>
<evidence type="ECO:0000313" key="2">
    <source>
        <dbReference type="EMBL" id="RSU12615.1"/>
    </source>
</evidence>
<dbReference type="RefSeq" id="WP_126808316.1">
    <property type="nucleotide sequence ID" value="NZ_NGKA01000007.1"/>
</dbReference>
<dbReference type="Proteomes" id="UP000287605">
    <property type="component" value="Unassembled WGS sequence"/>
</dbReference>
<dbReference type="InterPro" id="IPR009526">
    <property type="entry name" value="DUF1146"/>
</dbReference>
<dbReference type="NCBIfam" id="TIGR02327">
    <property type="entry name" value="int_mem_ywzB"/>
    <property type="match status" value="1"/>
</dbReference>
<sequence length="81" mass="9418">MQTYQIYGVEALIRVVCHFGFIYSAFWGVQSLDYERWFKKTNPGQIRMFLMLLSIAIGYTASSMVLECFALLSNFVFTLLQ</sequence>
<keyword evidence="1" id="KW-1133">Transmembrane helix</keyword>
<proteinExistence type="predicted"/>
<organism evidence="2 3">
    <name type="scientific">Vagococcus elongatus</name>
    <dbReference type="NCBI Taxonomy" id="180344"/>
    <lineage>
        <taxon>Bacteria</taxon>
        <taxon>Bacillati</taxon>
        <taxon>Bacillota</taxon>
        <taxon>Bacilli</taxon>
        <taxon>Lactobacillales</taxon>
        <taxon>Enterococcaceae</taxon>
        <taxon>Vagococcus</taxon>
    </lineage>
</organism>